<evidence type="ECO:0000256" key="2">
    <source>
        <dbReference type="ARBA" id="ARBA00022840"/>
    </source>
</evidence>
<reference evidence="4" key="1">
    <citation type="journal article" date="2020" name="New Phytol.">
        <title>Comparative genomics reveals dynamic genome evolution in host specialist ectomycorrhizal fungi.</title>
        <authorList>
            <person name="Lofgren L.A."/>
            <person name="Nguyen N.H."/>
            <person name="Vilgalys R."/>
            <person name="Ruytinx J."/>
            <person name="Liao H.L."/>
            <person name="Branco S."/>
            <person name="Kuo A."/>
            <person name="LaButti K."/>
            <person name="Lipzen A."/>
            <person name="Andreopoulos W."/>
            <person name="Pangilinan J."/>
            <person name="Riley R."/>
            <person name="Hundley H."/>
            <person name="Na H."/>
            <person name="Barry K."/>
            <person name="Grigoriev I.V."/>
            <person name="Stajich J.E."/>
            <person name="Kennedy P.G."/>
        </authorList>
    </citation>
    <scope>NUCLEOTIDE SEQUENCE</scope>
    <source>
        <strain evidence="4">FC423</strain>
    </source>
</reference>
<keyword evidence="2" id="KW-0067">ATP-binding</keyword>
<dbReference type="GeneID" id="64695668"/>
<dbReference type="InterPro" id="IPR027417">
    <property type="entry name" value="P-loop_NTPase"/>
</dbReference>
<keyword evidence="5" id="KW-1185">Reference proteome</keyword>
<dbReference type="Gene3D" id="3.40.50.300">
    <property type="entry name" value="P-loop containing nucleotide triphosphate hydrolases"/>
    <property type="match status" value="1"/>
</dbReference>
<organism evidence="4 5">
    <name type="scientific">Suillus discolor</name>
    <dbReference type="NCBI Taxonomy" id="1912936"/>
    <lineage>
        <taxon>Eukaryota</taxon>
        <taxon>Fungi</taxon>
        <taxon>Dikarya</taxon>
        <taxon>Basidiomycota</taxon>
        <taxon>Agaricomycotina</taxon>
        <taxon>Agaricomycetes</taxon>
        <taxon>Agaricomycetidae</taxon>
        <taxon>Boletales</taxon>
        <taxon>Suillineae</taxon>
        <taxon>Suillaceae</taxon>
        <taxon>Suillus</taxon>
    </lineage>
</organism>
<proteinExistence type="inferred from homology"/>
<dbReference type="OrthoDB" id="9972657at2759"/>
<dbReference type="RefSeq" id="XP_041296393.1">
    <property type="nucleotide sequence ID" value="XM_041433409.1"/>
</dbReference>
<comment type="similarity">
    <text evidence="3">Belongs to the KTI12 family.</text>
</comment>
<dbReference type="EMBL" id="JABBWM010000010">
    <property type="protein sequence ID" value="KAG2114280.1"/>
    <property type="molecule type" value="Genomic_DNA"/>
</dbReference>
<evidence type="ECO:0000256" key="1">
    <source>
        <dbReference type="ARBA" id="ARBA00022741"/>
    </source>
</evidence>
<protein>
    <submittedName>
        <fullName evidence="4">Chromatin associated protein KTI12-domain-containing protein</fullName>
    </submittedName>
</protein>
<dbReference type="AlphaFoldDB" id="A0A9P7JX02"/>
<dbReference type="PANTHER" id="PTHR12435">
    <property type="match status" value="1"/>
</dbReference>
<evidence type="ECO:0000313" key="5">
    <source>
        <dbReference type="Proteomes" id="UP000823399"/>
    </source>
</evidence>
<gene>
    <name evidence="4" type="ORF">F5147DRAFT_650069</name>
</gene>
<dbReference type="InterPro" id="IPR013641">
    <property type="entry name" value="KTI12/PSTK"/>
</dbReference>
<comment type="caution">
    <text evidence="4">The sequence shown here is derived from an EMBL/GenBank/DDBJ whole genome shotgun (WGS) entry which is preliminary data.</text>
</comment>
<dbReference type="GO" id="GO:0005524">
    <property type="term" value="F:ATP binding"/>
    <property type="evidence" value="ECO:0007669"/>
    <property type="project" value="UniProtKB-KW"/>
</dbReference>
<accession>A0A9P7JX02</accession>
<dbReference type="Proteomes" id="UP000823399">
    <property type="component" value="Unassembled WGS sequence"/>
</dbReference>
<keyword evidence="1" id="KW-0547">Nucleotide-binding</keyword>
<name>A0A9P7JX02_9AGAM</name>
<dbReference type="Pfam" id="PF08433">
    <property type="entry name" value="KTI12"/>
    <property type="match status" value="1"/>
</dbReference>
<sequence length="301" mass="33062">MTTVHSNDIVDIKLEAAPTQYVLMDCKLIASALSRWDIIEVSTSDPRKSDSLQEKIARATLFTAITRHIAKDTILIIDGMNYNQGFQAREAGVRVATVYVLAAPDQCRKWNDEPGDGKGYKPQTLDALIQRFEEPLSMVRWDAPLFTIPWDDPTLPLERISDAVTTAIVKPPPNVGTQITPKAPTDTLRILEHTTNALVSALMAAQAAGPLGGPIVLTIDSLEHSSDTSATDDSSVLRVRLTLPHRALTLSELQWPKRRFVAARRKAVTLGSTEKGRVEWGEEGVGRTFAEFLEKGLGVAR</sequence>
<evidence type="ECO:0000313" key="4">
    <source>
        <dbReference type="EMBL" id="KAG2114280.1"/>
    </source>
</evidence>
<evidence type="ECO:0000256" key="3">
    <source>
        <dbReference type="ARBA" id="ARBA00025768"/>
    </source>
</evidence>